<dbReference type="GO" id="GO:0003887">
    <property type="term" value="F:DNA-directed DNA polymerase activity"/>
    <property type="evidence" value="ECO:0007669"/>
    <property type="project" value="UniProtKB-KW"/>
</dbReference>
<dbReference type="NCBIfam" id="NF004046">
    <property type="entry name" value="PRK05563.1"/>
    <property type="match status" value="1"/>
</dbReference>
<evidence type="ECO:0000256" key="5">
    <source>
        <dbReference type="ARBA" id="ARBA00022705"/>
    </source>
</evidence>
<keyword evidence="4 14" id="KW-0548">Nucleotidyltransferase</keyword>
<organism evidence="14 15">
    <name type="scientific">Lientehia hominis</name>
    <dbReference type="NCBI Taxonomy" id="2897778"/>
    <lineage>
        <taxon>Bacteria</taxon>
        <taxon>Bacillati</taxon>
        <taxon>Bacillota</taxon>
        <taxon>Clostridia</taxon>
        <taxon>Lachnospirales</taxon>
        <taxon>Lachnospiraceae</taxon>
        <taxon>Lientehia</taxon>
    </lineage>
</organism>
<dbReference type="InterPro" id="IPR027417">
    <property type="entry name" value="P-loop_NTPase"/>
</dbReference>
<dbReference type="Proteomes" id="UP001299265">
    <property type="component" value="Unassembled WGS sequence"/>
</dbReference>
<dbReference type="GO" id="GO:0005524">
    <property type="term" value="F:ATP binding"/>
    <property type="evidence" value="ECO:0007669"/>
    <property type="project" value="UniProtKB-KW"/>
</dbReference>
<evidence type="ECO:0000256" key="2">
    <source>
        <dbReference type="ARBA" id="ARBA00012417"/>
    </source>
</evidence>
<evidence type="ECO:0000313" key="15">
    <source>
        <dbReference type="Proteomes" id="UP001299265"/>
    </source>
</evidence>
<keyword evidence="10" id="KW-0239">DNA-directed DNA polymerase</keyword>
<dbReference type="InterPro" id="IPR003593">
    <property type="entry name" value="AAA+_ATPase"/>
</dbReference>
<comment type="catalytic activity">
    <reaction evidence="11">
        <text>DNA(n) + a 2'-deoxyribonucleoside 5'-triphosphate = DNA(n+1) + diphosphate</text>
        <dbReference type="Rhea" id="RHEA:22508"/>
        <dbReference type="Rhea" id="RHEA-COMP:17339"/>
        <dbReference type="Rhea" id="RHEA-COMP:17340"/>
        <dbReference type="ChEBI" id="CHEBI:33019"/>
        <dbReference type="ChEBI" id="CHEBI:61560"/>
        <dbReference type="ChEBI" id="CHEBI:173112"/>
        <dbReference type="EC" id="2.7.7.7"/>
    </reaction>
</comment>
<evidence type="ECO:0000256" key="1">
    <source>
        <dbReference type="ARBA" id="ARBA00006360"/>
    </source>
</evidence>
<keyword evidence="8" id="KW-0862">Zinc</keyword>
<evidence type="ECO:0000313" key="14">
    <source>
        <dbReference type="EMBL" id="MCD2493467.1"/>
    </source>
</evidence>
<accession>A0AAP2WAJ7</accession>
<keyword evidence="9" id="KW-0067">ATP-binding</keyword>
<evidence type="ECO:0000256" key="8">
    <source>
        <dbReference type="ARBA" id="ARBA00022833"/>
    </source>
</evidence>
<protein>
    <recommendedName>
        <fullName evidence="2">DNA-directed DNA polymerase</fullName>
        <ecNumber evidence="2">2.7.7.7</ecNumber>
    </recommendedName>
</protein>
<comment type="similarity">
    <text evidence="1">Belongs to the DnaX/STICHEL family.</text>
</comment>
<evidence type="ECO:0000256" key="4">
    <source>
        <dbReference type="ARBA" id="ARBA00022695"/>
    </source>
</evidence>
<dbReference type="GO" id="GO:0009360">
    <property type="term" value="C:DNA polymerase III complex"/>
    <property type="evidence" value="ECO:0007669"/>
    <property type="project" value="InterPro"/>
</dbReference>
<evidence type="ECO:0000256" key="10">
    <source>
        <dbReference type="ARBA" id="ARBA00022932"/>
    </source>
</evidence>
<dbReference type="Gene3D" id="3.40.50.300">
    <property type="entry name" value="P-loop containing nucleotide triphosphate hydrolases"/>
    <property type="match status" value="1"/>
</dbReference>
<feature type="region of interest" description="Disordered" evidence="12">
    <location>
        <begin position="391"/>
        <end position="426"/>
    </location>
</feature>
<gene>
    <name evidence="14" type="primary">dnaX</name>
    <name evidence="14" type="ORF">LQE92_12660</name>
</gene>
<dbReference type="FunFam" id="3.40.50.300:FF:000014">
    <property type="entry name" value="DNA polymerase III subunit gamma/tau"/>
    <property type="match status" value="1"/>
</dbReference>
<dbReference type="InterPro" id="IPR001270">
    <property type="entry name" value="ClpA/B"/>
</dbReference>
<dbReference type="PANTHER" id="PTHR11669">
    <property type="entry name" value="REPLICATION FACTOR C / DNA POLYMERASE III GAMMA-TAU SUBUNIT"/>
    <property type="match status" value="1"/>
</dbReference>
<proteinExistence type="inferred from homology"/>
<name>A0AAP2WAJ7_9FIRM</name>
<evidence type="ECO:0000256" key="3">
    <source>
        <dbReference type="ARBA" id="ARBA00022679"/>
    </source>
</evidence>
<keyword evidence="3 14" id="KW-0808">Transferase</keyword>
<reference evidence="14 15" key="1">
    <citation type="submission" date="2021-11" db="EMBL/GenBank/DDBJ databases">
        <title>Lacrimispora sp. nov. NSJ-141 isolated from human feces.</title>
        <authorList>
            <person name="Abdugheni R."/>
        </authorList>
    </citation>
    <scope>NUCLEOTIDE SEQUENCE [LARGE SCALE GENOMIC DNA]</scope>
    <source>
        <strain evidence="14 15">NSJ-141</strain>
    </source>
</reference>
<dbReference type="Pfam" id="PF22608">
    <property type="entry name" value="DNAX_ATPase_lid"/>
    <property type="match status" value="1"/>
</dbReference>
<dbReference type="GO" id="GO:0003677">
    <property type="term" value="F:DNA binding"/>
    <property type="evidence" value="ECO:0007669"/>
    <property type="project" value="InterPro"/>
</dbReference>
<dbReference type="GO" id="GO:0046872">
    <property type="term" value="F:metal ion binding"/>
    <property type="evidence" value="ECO:0007669"/>
    <property type="project" value="UniProtKB-KW"/>
</dbReference>
<dbReference type="SUPFAM" id="SSF52540">
    <property type="entry name" value="P-loop containing nucleoside triphosphate hydrolases"/>
    <property type="match status" value="1"/>
</dbReference>
<keyword evidence="5" id="KW-0235">DNA replication</keyword>
<dbReference type="GO" id="GO:0006261">
    <property type="term" value="P:DNA-templated DNA replication"/>
    <property type="evidence" value="ECO:0007669"/>
    <property type="project" value="TreeGrafter"/>
</dbReference>
<dbReference type="AlphaFoldDB" id="A0AAP2WAJ7"/>
<evidence type="ECO:0000256" key="9">
    <source>
        <dbReference type="ARBA" id="ARBA00022840"/>
    </source>
</evidence>
<dbReference type="PANTHER" id="PTHR11669:SF0">
    <property type="entry name" value="PROTEIN STICHEL-LIKE 2"/>
    <property type="match status" value="1"/>
</dbReference>
<dbReference type="InterPro" id="IPR045085">
    <property type="entry name" value="HLD_clamp_pol_III_gamma_tau"/>
</dbReference>
<dbReference type="PRINTS" id="PR00300">
    <property type="entry name" value="CLPPROTEASEA"/>
</dbReference>
<dbReference type="SUPFAM" id="SSF48019">
    <property type="entry name" value="post-AAA+ oligomerization domain-like"/>
    <property type="match status" value="1"/>
</dbReference>
<evidence type="ECO:0000259" key="13">
    <source>
        <dbReference type="SMART" id="SM00382"/>
    </source>
</evidence>
<dbReference type="Pfam" id="PF13177">
    <property type="entry name" value="DNA_pol3_delta2"/>
    <property type="match status" value="1"/>
</dbReference>
<comment type="caution">
    <text evidence="14">The sequence shown here is derived from an EMBL/GenBank/DDBJ whole genome shotgun (WGS) entry which is preliminary data.</text>
</comment>
<dbReference type="Gene3D" id="1.10.8.60">
    <property type="match status" value="1"/>
</dbReference>
<dbReference type="InterPro" id="IPR050238">
    <property type="entry name" value="DNA_Rep/Repair_Clamp_Loader"/>
</dbReference>
<dbReference type="InterPro" id="IPR012763">
    <property type="entry name" value="DNA_pol_III_sug/sutau_N"/>
</dbReference>
<keyword evidence="15" id="KW-1185">Reference proteome</keyword>
<dbReference type="Gene3D" id="1.20.272.10">
    <property type="match status" value="1"/>
</dbReference>
<evidence type="ECO:0000256" key="11">
    <source>
        <dbReference type="ARBA" id="ARBA00049244"/>
    </source>
</evidence>
<evidence type="ECO:0000256" key="7">
    <source>
        <dbReference type="ARBA" id="ARBA00022741"/>
    </source>
</evidence>
<keyword evidence="7" id="KW-0547">Nucleotide-binding</keyword>
<evidence type="ECO:0000256" key="6">
    <source>
        <dbReference type="ARBA" id="ARBA00022723"/>
    </source>
</evidence>
<evidence type="ECO:0000256" key="12">
    <source>
        <dbReference type="SAM" id="MobiDB-lite"/>
    </source>
</evidence>
<dbReference type="EC" id="2.7.7.7" evidence="2"/>
<dbReference type="SMART" id="SM00382">
    <property type="entry name" value="AAA"/>
    <property type="match status" value="1"/>
</dbReference>
<sequence>MAYTALYRKWRPGTFDDVKGQDHIVTTLKNQIKTGRIGHAYLFCGTRGTGKTSIAKILAKAVNCEHPMDGNPCCECDTCRTIAAGNSVNVVEIDAASNNGVDNIREIRDEVQYSPAEGKYRVYIIDEVHMLSTGAFNALLKTLEEPPSYVIFILATTEVHKIPVTVLSRCQRYDFRRISGETIAARLIEMAAAEQIEAEEKAVRYIAKKGDGSMRDAISLFDQCVAFYYGQKLTYEKVLEVLGAVDNEVFSGLLRAVASGNTAESIRLVEELVIQGRELTQFVLEFTWYMRNLLLLEATDGEEDVLDMTAEDIKRLKEETKLVDSETLMRYIRIFSELSSQMRYSSGKRVLLELAVIKLTRPQMEENMDSLLQRVKELEKRLDKGDFLIPEGALQTGSGQRGERIETVNAGSSPSGPGGAGDKGQKKVVALPKAQYEDLQLIREQWGRILKELGASIRPALSEAVVEPFGDSAIMLGFRDETFYLIGGREQVLEQLADYVRANYQKEMEFRARLLAEGESADTQYVSEEELKSKIHMDIITENS</sequence>
<dbReference type="InterPro" id="IPR008921">
    <property type="entry name" value="DNA_pol3_clamp-load_cplx_C"/>
</dbReference>
<keyword evidence="6" id="KW-0479">Metal-binding</keyword>
<dbReference type="InterPro" id="IPR022754">
    <property type="entry name" value="DNA_pol_III_gamma-3"/>
</dbReference>
<dbReference type="RefSeq" id="WP_231063321.1">
    <property type="nucleotide sequence ID" value="NZ_JAJNOR010000009.1"/>
</dbReference>
<dbReference type="CDD" id="cd00009">
    <property type="entry name" value="AAA"/>
    <property type="match status" value="1"/>
</dbReference>
<dbReference type="EMBL" id="JAJNOR010000009">
    <property type="protein sequence ID" value="MCD2493467.1"/>
    <property type="molecule type" value="Genomic_DNA"/>
</dbReference>
<feature type="domain" description="AAA+ ATPase" evidence="13">
    <location>
        <begin position="37"/>
        <end position="179"/>
    </location>
</feature>
<dbReference type="NCBIfam" id="TIGR02397">
    <property type="entry name" value="dnaX_nterm"/>
    <property type="match status" value="1"/>
</dbReference>
<dbReference type="Pfam" id="PF12169">
    <property type="entry name" value="DNA_pol3_gamma3"/>
    <property type="match status" value="1"/>
</dbReference>